<dbReference type="OrthoDB" id="3530439at2759"/>
<evidence type="ECO:0000313" key="2">
    <source>
        <dbReference type="EMBL" id="KAF5873754.1"/>
    </source>
</evidence>
<proteinExistence type="predicted"/>
<accession>A0A8H6AUJ1</accession>
<comment type="caution">
    <text evidence="2">The sequence shown here is derived from an EMBL/GenBank/DDBJ whole genome shotgun (WGS) entry which is preliminary data.</text>
</comment>
<feature type="region of interest" description="Disordered" evidence="1">
    <location>
        <begin position="24"/>
        <end position="47"/>
    </location>
</feature>
<dbReference type="RefSeq" id="XP_037192700.1">
    <property type="nucleotide sequence ID" value="XM_037335605.1"/>
</dbReference>
<feature type="compositionally biased region" description="Basic residues" evidence="1">
    <location>
        <begin position="32"/>
        <end position="47"/>
    </location>
</feature>
<keyword evidence="3" id="KW-1185">Reference proteome</keyword>
<name>A0A8H6AUJ1_9HELO</name>
<dbReference type="Proteomes" id="UP000531561">
    <property type="component" value="Unassembled WGS sequence"/>
</dbReference>
<organism evidence="2 3">
    <name type="scientific">Botrytis fragariae</name>
    <dbReference type="NCBI Taxonomy" id="1964551"/>
    <lineage>
        <taxon>Eukaryota</taxon>
        <taxon>Fungi</taxon>
        <taxon>Dikarya</taxon>
        <taxon>Ascomycota</taxon>
        <taxon>Pezizomycotina</taxon>
        <taxon>Leotiomycetes</taxon>
        <taxon>Helotiales</taxon>
        <taxon>Sclerotiniaceae</taxon>
        <taxon>Botrytis</taxon>
    </lineage>
</organism>
<dbReference type="EMBL" id="JABFCT010000008">
    <property type="protein sequence ID" value="KAF5873754.1"/>
    <property type="molecule type" value="Genomic_DNA"/>
</dbReference>
<reference evidence="2 3" key="1">
    <citation type="journal article" date="2020" name="Phytopathology">
        <title>A high-quality genome resource of Botrytis fragariae, a new and rapidly spreading fungal pathogen causing strawberry gray mold in the U.S.A.</title>
        <authorList>
            <person name="Wu Y."/>
            <person name="Saski C.A."/>
            <person name="Schnabel G."/>
            <person name="Xiao S."/>
            <person name="Hu M."/>
        </authorList>
    </citation>
    <scope>NUCLEOTIDE SEQUENCE [LARGE SCALE GENOMIC DNA]</scope>
    <source>
        <strain evidence="2 3">BVB16</strain>
    </source>
</reference>
<sequence>MAPIETAPRPKVVRGDLNPQIAPLLTEFQAPKQKKSSKRPHKRRRGKTLITRAVDKLTAVLNEPQSTNIEKAEACFKVTHAKIKAYEQEEEGRGRWNAAAARKLEARLGKTFHEDKMNEYLAAAGEERKGASEIYCGVPNQPEFYRTQYLKIEEYWHQYPAGNLDAFIVYKYDMPGGSIRFTLEDGTQVKTGLLDDFHFYNRWGIQIV</sequence>
<gene>
    <name evidence="2" type="ORF">Bfra_005218</name>
</gene>
<protein>
    <submittedName>
        <fullName evidence="2">Uncharacterized protein</fullName>
    </submittedName>
</protein>
<evidence type="ECO:0000256" key="1">
    <source>
        <dbReference type="SAM" id="MobiDB-lite"/>
    </source>
</evidence>
<dbReference type="GeneID" id="59259297"/>
<dbReference type="AlphaFoldDB" id="A0A8H6AUJ1"/>
<evidence type="ECO:0000313" key="3">
    <source>
        <dbReference type="Proteomes" id="UP000531561"/>
    </source>
</evidence>